<proteinExistence type="predicted"/>
<accession>A0AAN8RBX9</accession>
<evidence type="ECO:0000313" key="1">
    <source>
        <dbReference type="EMBL" id="KAK6332219.1"/>
    </source>
</evidence>
<dbReference type="Proteomes" id="UP001313282">
    <property type="component" value="Unassembled WGS sequence"/>
</dbReference>
<reference evidence="1 2" key="1">
    <citation type="submission" date="2019-10" db="EMBL/GenBank/DDBJ databases">
        <authorList>
            <person name="Palmer J.M."/>
        </authorList>
    </citation>
    <scope>NUCLEOTIDE SEQUENCE [LARGE SCALE GENOMIC DNA]</scope>
    <source>
        <strain evidence="1 2">TWF718</strain>
    </source>
</reference>
<dbReference type="InterPro" id="IPR026749">
    <property type="entry name" value="Tmem135"/>
</dbReference>
<dbReference type="PANTHER" id="PTHR12459:SF19">
    <property type="entry name" value="TRANSMEMBRANE PROTEIN 135 N-TERMINAL DOMAIN-CONTAINING PROTEIN"/>
    <property type="match status" value="1"/>
</dbReference>
<evidence type="ECO:0000313" key="2">
    <source>
        <dbReference type="Proteomes" id="UP001313282"/>
    </source>
</evidence>
<keyword evidence="2" id="KW-1185">Reference proteome</keyword>
<evidence type="ECO:0008006" key="3">
    <source>
        <dbReference type="Google" id="ProtNLM"/>
    </source>
</evidence>
<comment type="caution">
    <text evidence="1">The sequence shown here is derived from an EMBL/GenBank/DDBJ whole genome shotgun (WGS) entry which is preliminary data.</text>
</comment>
<protein>
    <recommendedName>
        <fullName evidence="3">Transmembrane protein 135 N-terminal domain-containing protein</fullName>
    </recommendedName>
</protein>
<sequence>MRQLVDYLISPEELQALEVFSKRHSIRNRHKESSTGTKKDPGCTVAARRDNELKASIRLSGRIFLTGSIALTTIDRLRLRLHRSNKPRIWTGLGVRIPLSLSVLLLLHRIFHYAVVRLQSKLLQSQERVLPRILHALRKALLSPIAPSSAAALSGIALASIPSEDARLTISIYVFTKTIEYLSNTFRVSDRTPWWFGSWTLFPFALAQLFQGLLNGEGDIPFVYRRALMTFPMSNTGKTQGYSMVARMADVARLRFPPFQSSILFPRKEPANAGVASVFREAHPAIRHLSCAISHPKSVSCSGAWASYCLRQFWKNSQVFFALYSILFLSKLGSFRGTILEAISKLVYKTIRTSTFTTSAVATSWSTLCLCQRIFPKKFLGPQVFYVSGFLGGLLAIVDRTQSHPLFIDATRSALLSWWRKRRRSRYLRNIPSPEVLLFMASIATLNILYDFKPKSITSKGARDFIGLLRAQPESLPIAADRGNQRELVPK</sequence>
<dbReference type="PANTHER" id="PTHR12459">
    <property type="entry name" value="TRANSMEMBRANE PROTEIN 135-RELATED"/>
    <property type="match status" value="1"/>
</dbReference>
<dbReference type="EMBL" id="JAVHNR010000010">
    <property type="protein sequence ID" value="KAK6332219.1"/>
    <property type="molecule type" value="Genomic_DNA"/>
</dbReference>
<gene>
    <name evidence="1" type="ORF">TWF718_002743</name>
</gene>
<dbReference type="AlphaFoldDB" id="A0AAN8RBX9"/>
<name>A0AAN8RBX9_9PEZI</name>
<organism evidence="1 2">
    <name type="scientific">Orbilia javanica</name>
    <dbReference type="NCBI Taxonomy" id="47235"/>
    <lineage>
        <taxon>Eukaryota</taxon>
        <taxon>Fungi</taxon>
        <taxon>Dikarya</taxon>
        <taxon>Ascomycota</taxon>
        <taxon>Pezizomycotina</taxon>
        <taxon>Orbiliomycetes</taxon>
        <taxon>Orbiliales</taxon>
        <taxon>Orbiliaceae</taxon>
        <taxon>Orbilia</taxon>
    </lineage>
</organism>